<keyword evidence="10" id="KW-0675">Receptor</keyword>
<keyword evidence="7 11" id="KW-1133">Transmembrane helix</keyword>
<keyword evidence="8" id="KW-0342">GTP-binding</keyword>
<comment type="similarity">
    <text evidence="2">Belongs to the SRP receptor beta subunit family.</text>
</comment>
<protein>
    <recommendedName>
        <fullName evidence="3">Signal recognition particle receptor subunit beta</fullName>
    </recommendedName>
</protein>
<sequence length="288" mass="30603">MTIEDTTHTPGRIEPEVASLTNLVSTPILVLASLSLAAILLAVVLIRRQRSRSAGNSLLLVGPPDSGKTAILSTLAYQRTLPSYTSLQTNAAVITLPGSSAKALRVVDIPGHPRIRGQFREYLSDARALAFVVDASTVSRNGAVVAEHLHHILHALTSLPPSQSPPKLLILAHKADLLKSNTSSSVSTELAVSRVKVILERELEKRRLSQVGNVGIEGLGEEGEKSDTGGLVCNGPAAGSFKFEEWEGGEVCFAGTWLAAGRPESGVDEKEGLDGLDGLREWLTQVAR</sequence>
<evidence type="ECO:0000313" key="13">
    <source>
        <dbReference type="Proteomes" id="UP000008064"/>
    </source>
</evidence>
<evidence type="ECO:0000256" key="2">
    <source>
        <dbReference type="ARBA" id="ARBA00005619"/>
    </source>
</evidence>
<evidence type="ECO:0000256" key="8">
    <source>
        <dbReference type="ARBA" id="ARBA00023134"/>
    </source>
</evidence>
<keyword evidence="6" id="KW-0256">Endoplasmic reticulum</keyword>
<evidence type="ECO:0000256" key="7">
    <source>
        <dbReference type="ARBA" id="ARBA00022989"/>
    </source>
</evidence>
<dbReference type="InterPro" id="IPR019009">
    <property type="entry name" value="SRP_receptor_beta_su"/>
</dbReference>
<dbReference type="SUPFAM" id="SSF52540">
    <property type="entry name" value="P-loop containing nucleoside triphosphate hydrolases"/>
    <property type="match status" value="1"/>
</dbReference>
<evidence type="ECO:0000256" key="11">
    <source>
        <dbReference type="SAM" id="Phobius"/>
    </source>
</evidence>
<dbReference type="RefSeq" id="XP_007324697.1">
    <property type="nucleotide sequence ID" value="XM_007324635.1"/>
</dbReference>
<proteinExistence type="inferred from homology"/>
<dbReference type="EMBL" id="GL945447">
    <property type="protein sequence ID" value="EGO18670.1"/>
    <property type="molecule type" value="Genomic_DNA"/>
</dbReference>
<dbReference type="AlphaFoldDB" id="F8PE73"/>
<dbReference type="Pfam" id="PF09439">
    <property type="entry name" value="SRPRB"/>
    <property type="match status" value="1"/>
</dbReference>
<name>F8PE73_SERL9</name>
<comment type="subcellular location">
    <subcellularLocation>
        <location evidence="1">Endoplasmic reticulum membrane</location>
        <topology evidence="1">Single-pass membrane protein</topology>
    </subcellularLocation>
</comment>
<gene>
    <name evidence="12" type="ORF">SERLADRAFT_480981</name>
</gene>
<dbReference type="HOGENOM" id="CLU_073388_0_0_1"/>
<evidence type="ECO:0000313" key="12">
    <source>
        <dbReference type="EMBL" id="EGO18670.1"/>
    </source>
</evidence>
<organism evidence="13">
    <name type="scientific">Serpula lacrymans var. lacrymans (strain S7.9)</name>
    <name type="common">Dry rot fungus</name>
    <dbReference type="NCBI Taxonomy" id="578457"/>
    <lineage>
        <taxon>Eukaryota</taxon>
        <taxon>Fungi</taxon>
        <taxon>Dikarya</taxon>
        <taxon>Basidiomycota</taxon>
        <taxon>Agaricomycotina</taxon>
        <taxon>Agaricomycetes</taxon>
        <taxon>Agaricomycetidae</taxon>
        <taxon>Boletales</taxon>
        <taxon>Coniophorineae</taxon>
        <taxon>Serpulaceae</taxon>
        <taxon>Serpula</taxon>
    </lineage>
</organism>
<dbReference type="InterPro" id="IPR027417">
    <property type="entry name" value="P-loop_NTPase"/>
</dbReference>
<evidence type="ECO:0000256" key="5">
    <source>
        <dbReference type="ARBA" id="ARBA00022741"/>
    </source>
</evidence>
<accession>F8PE73</accession>
<dbReference type="GO" id="GO:0005525">
    <property type="term" value="F:GTP binding"/>
    <property type="evidence" value="ECO:0007669"/>
    <property type="project" value="UniProtKB-KW"/>
</dbReference>
<evidence type="ECO:0000256" key="9">
    <source>
        <dbReference type="ARBA" id="ARBA00023136"/>
    </source>
</evidence>
<evidence type="ECO:0000256" key="6">
    <source>
        <dbReference type="ARBA" id="ARBA00022824"/>
    </source>
</evidence>
<reference evidence="13" key="1">
    <citation type="journal article" date="2011" name="Science">
        <title>The plant cell wall-decomposing machinery underlies the functional diversity of forest fungi.</title>
        <authorList>
            <person name="Eastwood D.C."/>
            <person name="Floudas D."/>
            <person name="Binder M."/>
            <person name="Majcherczyk A."/>
            <person name="Schneider P."/>
            <person name="Aerts A."/>
            <person name="Asiegbu F.O."/>
            <person name="Baker S.E."/>
            <person name="Barry K."/>
            <person name="Bendiksby M."/>
            <person name="Blumentritt M."/>
            <person name="Coutinho P.M."/>
            <person name="Cullen D."/>
            <person name="de Vries R.P."/>
            <person name="Gathman A."/>
            <person name="Goodell B."/>
            <person name="Henrissat B."/>
            <person name="Ihrmark K."/>
            <person name="Kauserud H."/>
            <person name="Kohler A."/>
            <person name="LaButti K."/>
            <person name="Lapidus A."/>
            <person name="Lavin J.L."/>
            <person name="Lee Y.-H."/>
            <person name="Lindquist E."/>
            <person name="Lilly W."/>
            <person name="Lucas S."/>
            <person name="Morin E."/>
            <person name="Murat C."/>
            <person name="Oguiza J.A."/>
            <person name="Park J."/>
            <person name="Pisabarro A.G."/>
            <person name="Riley R."/>
            <person name="Rosling A."/>
            <person name="Salamov A."/>
            <person name="Schmidt O."/>
            <person name="Schmutz J."/>
            <person name="Skrede I."/>
            <person name="Stenlid J."/>
            <person name="Wiebenga A."/>
            <person name="Xie X."/>
            <person name="Kuees U."/>
            <person name="Hibbett D.S."/>
            <person name="Hoffmeister D."/>
            <person name="Hoegberg N."/>
            <person name="Martin F."/>
            <person name="Grigoriev I.V."/>
            <person name="Watkinson S.C."/>
        </authorList>
    </citation>
    <scope>NUCLEOTIDE SEQUENCE [LARGE SCALE GENOMIC DNA]</scope>
    <source>
        <strain evidence="13">S7.9</strain>
    </source>
</reference>
<dbReference type="Gene3D" id="3.40.50.300">
    <property type="entry name" value="P-loop containing nucleotide triphosphate hydrolases"/>
    <property type="match status" value="1"/>
</dbReference>
<keyword evidence="4 11" id="KW-0812">Transmembrane</keyword>
<dbReference type="GeneID" id="18821608"/>
<keyword evidence="9 11" id="KW-0472">Membrane</keyword>
<keyword evidence="5" id="KW-0547">Nucleotide-binding</keyword>
<dbReference type="GO" id="GO:0005789">
    <property type="term" value="C:endoplasmic reticulum membrane"/>
    <property type="evidence" value="ECO:0007669"/>
    <property type="project" value="UniProtKB-SubCell"/>
</dbReference>
<feature type="transmembrane region" description="Helical" evidence="11">
    <location>
        <begin position="28"/>
        <end position="46"/>
    </location>
</feature>
<evidence type="ECO:0000256" key="1">
    <source>
        <dbReference type="ARBA" id="ARBA00004389"/>
    </source>
</evidence>
<dbReference type="OrthoDB" id="41266at2759"/>
<dbReference type="KEGG" id="sla:SERLADRAFT_480981"/>
<evidence type="ECO:0000256" key="3">
    <source>
        <dbReference type="ARBA" id="ARBA00020256"/>
    </source>
</evidence>
<dbReference type="Proteomes" id="UP000008064">
    <property type="component" value="Unassembled WGS sequence"/>
</dbReference>
<evidence type="ECO:0000256" key="4">
    <source>
        <dbReference type="ARBA" id="ARBA00022692"/>
    </source>
</evidence>
<evidence type="ECO:0000256" key="10">
    <source>
        <dbReference type="ARBA" id="ARBA00023170"/>
    </source>
</evidence>